<sequence>MKISKMIIPATVFIFSILLTACERNNTVCPPELDSEKPTLRLTNLLLVTPGPDQSTENIEVEIGKKMILVDKYISGPVCNDDWSGIIYVGCDAQVAEAELDADANPLFFKGCNLDIEPNTVVYVAAHNNEAFYKGCSCHTGKNPIHQ</sequence>
<organism evidence="2 3">
    <name type="scientific">Candidatus Desulfolinea nitratireducens</name>
    <dbReference type="NCBI Taxonomy" id="2841698"/>
    <lineage>
        <taxon>Bacteria</taxon>
        <taxon>Bacillati</taxon>
        <taxon>Chloroflexota</taxon>
        <taxon>Anaerolineae</taxon>
        <taxon>Anaerolineales</taxon>
        <taxon>Anaerolineales incertae sedis</taxon>
        <taxon>Candidatus Desulfolinea</taxon>
    </lineage>
</organism>
<reference evidence="2 3" key="1">
    <citation type="submission" date="2020-08" db="EMBL/GenBank/DDBJ databases">
        <title>Bridging the membrane lipid divide: bacteria of the FCB group superphylum have the potential to synthesize archaeal ether lipids.</title>
        <authorList>
            <person name="Villanueva L."/>
            <person name="Von Meijenfeldt F.A.B."/>
            <person name="Westbye A.B."/>
            <person name="Yadav S."/>
            <person name="Hopmans E.C."/>
            <person name="Dutilh B.E."/>
            <person name="Sinninghe Damste J.S."/>
        </authorList>
    </citation>
    <scope>NUCLEOTIDE SEQUENCE [LARGE SCALE GENOMIC DNA]</scope>
    <source>
        <strain evidence="2">NIOZ-UU36</strain>
    </source>
</reference>
<gene>
    <name evidence="2" type="ORF">H8E29_15170</name>
</gene>
<evidence type="ECO:0000256" key="1">
    <source>
        <dbReference type="SAM" id="SignalP"/>
    </source>
</evidence>
<accession>A0A8J6NNY9</accession>
<keyword evidence="1" id="KW-0732">Signal</keyword>
<dbReference type="AlphaFoldDB" id="A0A8J6NNY9"/>
<dbReference type="Proteomes" id="UP000614469">
    <property type="component" value="Unassembled WGS sequence"/>
</dbReference>
<evidence type="ECO:0000313" key="2">
    <source>
        <dbReference type="EMBL" id="MBC8336601.1"/>
    </source>
</evidence>
<protein>
    <submittedName>
        <fullName evidence="2">Uncharacterized protein</fullName>
    </submittedName>
</protein>
<dbReference type="PROSITE" id="PS51257">
    <property type="entry name" value="PROKAR_LIPOPROTEIN"/>
    <property type="match status" value="1"/>
</dbReference>
<feature type="chain" id="PRO_5035223868" evidence="1">
    <location>
        <begin position="22"/>
        <end position="147"/>
    </location>
</feature>
<name>A0A8J6NNY9_9CHLR</name>
<proteinExistence type="predicted"/>
<comment type="caution">
    <text evidence="2">The sequence shown here is derived from an EMBL/GenBank/DDBJ whole genome shotgun (WGS) entry which is preliminary data.</text>
</comment>
<feature type="signal peptide" evidence="1">
    <location>
        <begin position="1"/>
        <end position="21"/>
    </location>
</feature>
<evidence type="ECO:0000313" key="3">
    <source>
        <dbReference type="Proteomes" id="UP000614469"/>
    </source>
</evidence>
<dbReference type="EMBL" id="JACNJN010000176">
    <property type="protein sequence ID" value="MBC8336601.1"/>
    <property type="molecule type" value="Genomic_DNA"/>
</dbReference>